<evidence type="ECO:0000313" key="2">
    <source>
        <dbReference type="EMBL" id="MCF2532944.1"/>
    </source>
</evidence>
<accession>A0AA41Q9P4</accession>
<feature type="transmembrane region" description="Helical" evidence="1">
    <location>
        <begin position="35"/>
        <end position="54"/>
    </location>
</feature>
<dbReference type="EMBL" id="JAKFHA010000041">
    <property type="protein sequence ID" value="MCF2532944.1"/>
    <property type="molecule type" value="Genomic_DNA"/>
</dbReference>
<comment type="caution">
    <text evidence="2">The sequence shown here is derived from an EMBL/GenBank/DDBJ whole genome shotgun (WGS) entry which is preliminary data.</text>
</comment>
<reference evidence="2" key="1">
    <citation type="submission" date="2022-01" db="EMBL/GenBank/DDBJ databases">
        <title>Genome-Based Taxonomic Classification of the Phylum Actinobacteria.</title>
        <authorList>
            <person name="Gao Y."/>
        </authorList>
    </citation>
    <scope>NUCLEOTIDE SEQUENCE</scope>
    <source>
        <strain evidence="2">KLBMP 8922</strain>
    </source>
</reference>
<dbReference type="InterPro" id="IPR046095">
    <property type="entry name" value="DUF6113"/>
</dbReference>
<dbReference type="Proteomes" id="UP001165378">
    <property type="component" value="Unassembled WGS sequence"/>
</dbReference>
<evidence type="ECO:0000256" key="1">
    <source>
        <dbReference type="SAM" id="Phobius"/>
    </source>
</evidence>
<dbReference type="Pfam" id="PF19608">
    <property type="entry name" value="DUF6113"/>
    <property type="match status" value="1"/>
</dbReference>
<keyword evidence="1" id="KW-0812">Transmembrane</keyword>
<dbReference type="PROSITE" id="PS51257">
    <property type="entry name" value="PROKAR_LIPOPROTEIN"/>
    <property type="match status" value="1"/>
</dbReference>
<feature type="transmembrane region" description="Helical" evidence="1">
    <location>
        <begin position="61"/>
        <end position="79"/>
    </location>
</feature>
<organism evidence="2 3">
    <name type="scientific">Yinghuangia soli</name>
    <dbReference type="NCBI Taxonomy" id="2908204"/>
    <lineage>
        <taxon>Bacteria</taxon>
        <taxon>Bacillati</taxon>
        <taxon>Actinomycetota</taxon>
        <taxon>Actinomycetes</taxon>
        <taxon>Kitasatosporales</taxon>
        <taxon>Streptomycetaceae</taxon>
        <taxon>Yinghuangia</taxon>
    </lineage>
</organism>
<keyword evidence="1" id="KW-0472">Membrane</keyword>
<keyword evidence="3" id="KW-1185">Reference proteome</keyword>
<dbReference type="RefSeq" id="WP_235057715.1">
    <property type="nucleotide sequence ID" value="NZ_JAKFHA010000041.1"/>
</dbReference>
<protein>
    <submittedName>
        <fullName evidence="2">DUF6113 family protein</fullName>
    </submittedName>
</protein>
<name>A0AA41Q9P4_9ACTN</name>
<feature type="transmembrane region" description="Helical" evidence="1">
    <location>
        <begin position="85"/>
        <end position="108"/>
    </location>
</feature>
<proteinExistence type="predicted"/>
<sequence>MISTVGRVAAYVGLFVLGCAAGAVGAFAQSAYAPAGLILALGGAGALFAAGGMLTRAKAGAIAPVAGWLITVFYIAAAPRPEGDWVFTGGAGSYVFLLGGSVVGAMLAMQPWGGNASSLLLSGERLPSSGK</sequence>
<evidence type="ECO:0000313" key="3">
    <source>
        <dbReference type="Proteomes" id="UP001165378"/>
    </source>
</evidence>
<gene>
    <name evidence="2" type="ORF">LZ495_37825</name>
</gene>
<dbReference type="AlphaFoldDB" id="A0AA41Q9P4"/>
<keyword evidence="1" id="KW-1133">Transmembrane helix</keyword>